<name>U4U4D7_DENPD</name>
<dbReference type="EMBL" id="KB631697">
    <property type="protein sequence ID" value="ERL85451.1"/>
    <property type="molecule type" value="Genomic_DNA"/>
</dbReference>
<accession>U4U4D7</accession>
<sequence length="103" mass="11889">MYIKRQLEKEVNTLTTAIAKKHKPNFRNCENTNPESFGVMKLLMMPYMLTDLDIRKYIEFSLASAGDGGWKKVQAGSDIRTKMMRVRKNVCYLINICGYCSIN</sequence>
<dbReference type="Proteomes" id="UP000030742">
    <property type="component" value="Unassembled WGS sequence"/>
</dbReference>
<feature type="non-terminal residue" evidence="1">
    <location>
        <position position="103"/>
    </location>
</feature>
<organism evidence="1 2">
    <name type="scientific">Dendroctonus ponderosae</name>
    <name type="common">Mountain pine beetle</name>
    <dbReference type="NCBI Taxonomy" id="77166"/>
    <lineage>
        <taxon>Eukaryota</taxon>
        <taxon>Metazoa</taxon>
        <taxon>Ecdysozoa</taxon>
        <taxon>Arthropoda</taxon>
        <taxon>Hexapoda</taxon>
        <taxon>Insecta</taxon>
        <taxon>Pterygota</taxon>
        <taxon>Neoptera</taxon>
        <taxon>Endopterygota</taxon>
        <taxon>Coleoptera</taxon>
        <taxon>Polyphaga</taxon>
        <taxon>Cucujiformia</taxon>
        <taxon>Curculionidae</taxon>
        <taxon>Scolytinae</taxon>
        <taxon>Dendroctonus</taxon>
    </lineage>
</organism>
<evidence type="ECO:0000313" key="1">
    <source>
        <dbReference type="EMBL" id="ERL85451.1"/>
    </source>
</evidence>
<dbReference type="AlphaFoldDB" id="U4U4D7"/>
<evidence type="ECO:0000313" key="2">
    <source>
        <dbReference type="Proteomes" id="UP000030742"/>
    </source>
</evidence>
<gene>
    <name evidence="1" type="ORF">D910_02870</name>
</gene>
<protein>
    <submittedName>
        <fullName evidence="1">Uncharacterized protein</fullName>
    </submittedName>
</protein>
<reference evidence="1 2" key="1">
    <citation type="journal article" date="2013" name="Genome Biol.">
        <title>Draft genome of the mountain pine beetle, Dendroctonus ponderosae Hopkins, a major forest pest.</title>
        <authorList>
            <person name="Keeling C.I."/>
            <person name="Yuen M.M."/>
            <person name="Liao N.Y."/>
            <person name="Docking T.R."/>
            <person name="Chan S.K."/>
            <person name="Taylor G.A."/>
            <person name="Palmquist D.L."/>
            <person name="Jackman S.D."/>
            <person name="Nguyen A."/>
            <person name="Li M."/>
            <person name="Henderson H."/>
            <person name="Janes J.K."/>
            <person name="Zhao Y."/>
            <person name="Pandoh P."/>
            <person name="Moore R."/>
            <person name="Sperling F.A."/>
            <person name="Huber D.P."/>
            <person name="Birol I."/>
            <person name="Jones S.J."/>
            <person name="Bohlmann J."/>
        </authorList>
    </citation>
    <scope>NUCLEOTIDE SEQUENCE</scope>
</reference>
<proteinExistence type="predicted"/>